<gene>
    <name evidence="2" type="ORF">SAMN02982927_03543</name>
</gene>
<organism evidence="2 3">
    <name type="scientific">Sporolactobacillus nakayamae</name>
    <dbReference type="NCBI Taxonomy" id="269670"/>
    <lineage>
        <taxon>Bacteria</taxon>
        <taxon>Bacillati</taxon>
        <taxon>Bacillota</taxon>
        <taxon>Bacilli</taxon>
        <taxon>Bacillales</taxon>
        <taxon>Sporolactobacillaceae</taxon>
        <taxon>Sporolactobacillus</taxon>
    </lineage>
</organism>
<protein>
    <submittedName>
        <fullName evidence="2">Uncharacterized protein</fullName>
    </submittedName>
</protein>
<accession>A0A1I2WG37</accession>
<proteinExistence type="predicted"/>
<name>A0A1I2WG37_9BACL</name>
<keyword evidence="3" id="KW-1185">Reference proteome</keyword>
<dbReference type="RefSeq" id="WP_177184860.1">
    <property type="nucleotide sequence ID" value="NZ_FOOY01000042.1"/>
</dbReference>
<keyword evidence="1" id="KW-1133">Transmembrane helix</keyword>
<dbReference type="AlphaFoldDB" id="A0A1I2WG37"/>
<keyword evidence="1" id="KW-0812">Transmembrane</keyword>
<keyword evidence="1" id="KW-0472">Membrane</keyword>
<evidence type="ECO:0000256" key="1">
    <source>
        <dbReference type="SAM" id="Phobius"/>
    </source>
</evidence>
<sequence>MRNETLADLRDSGYALDYYGLFALFFGTHCCCLHETFAKTMNRWIQQLNSLHRKVAELCQRRKARGI</sequence>
<dbReference type="Proteomes" id="UP000198752">
    <property type="component" value="Unassembled WGS sequence"/>
</dbReference>
<dbReference type="EMBL" id="FOOY01000042">
    <property type="protein sequence ID" value="SFH00263.1"/>
    <property type="molecule type" value="Genomic_DNA"/>
</dbReference>
<evidence type="ECO:0000313" key="2">
    <source>
        <dbReference type="EMBL" id="SFH00263.1"/>
    </source>
</evidence>
<reference evidence="3" key="1">
    <citation type="submission" date="2016-10" db="EMBL/GenBank/DDBJ databases">
        <authorList>
            <person name="Varghese N."/>
            <person name="Submissions S."/>
        </authorList>
    </citation>
    <scope>NUCLEOTIDE SEQUENCE [LARGE SCALE GENOMIC DNA]</scope>
    <source>
        <strain evidence="3">ATCC 700379</strain>
    </source>
</reference>
<evidence type="ECO:0000313" key="3">
    <source>
        <dbReference type="Proteomes" id="UP000198752"/>
    </source>
</evidence>
<feature type="transmembrane region" description="Helical" evidence="1">
    <location>
        <begin position="18"/>
        <end position="38"/>
    </location>
</feature>